<dbReference type="EC" id="3.5.4.10" evidence="8"/>
<keyword evidence="7 8" id="KW-0511">Multifunctional enzyme</keyword>
<dbReference type="NCBIfam" id="NF002049">
    <property type="entry name" value="PRK00881.1"/>
    <property type="match status" value="1"/>
</dbReference>
<dbReference type="Gene3D" id="3.40.50.1380">
    <property type="entry name" value="Methylglyoxal synthase-like domain"/>
    <property type="match status" value="1"/>
</dbReference>
<accession>A0ABV1K835</accession>
<dbReference type="PIRSF" id="PIRSF000414">
    <property type="entry name" value="AICARFT_IMPCHas"/>
    <property type="match status" value="1"/>
</dbReference>
<dbReference type="SUPFAM" id="SSF53927">
    <property type="entry name" value="Cytidine deaminase-like"/>
    <property type="match status" value="1"/>
</dbReference>
<dbReference type="PROSITE" id="PS51855">
    <property type="entry name" value="MGS"/>
    <property type="match status" value="1"/>
</dbReference>
<dbReference type="Gene3D" id="3.40.140.20">
    <property type="match status" value="2"/>
</dbReference>
<dbReference type="Pfam" id="PF01808">
    <property type="entry name" value="AICARFT_IMPCHas"/>
    <property type="match status" value="1"/>
</dbReference>
<dbReference type="Proteomes" id="UP001494902">
    <property type="component" value="Unassembled WGS sequence"/>
</dbReference>
<dbReference type="Pfam" id="PF02142">
    <property type="entry name" value="MGS"/>
    <property type="match status" value="1"/>
</dbReference>
<proteinExistence type="inferred from homology"/>
<gene>
    <name evidence="8 10" type="primary">purH</name>
    <name evidence="10" type="ORF">WIS52_09205</name>
</gene>
<keyword evidence="6 8" id="KW-0378">Hydrolase</keyword>
<comment type="pathway">
    <text evidence="1 8">Purine metabolism; IMP biosynthesis via de novo pathway; IMP from 5-formamido-1-(5-phospho-D-ribosyl)imidazole-4-carboxamide: step 1/1.</text>
</comment>
<dbReference type="HAMAP" id="MF_00139">
    <property type="entry name" value="PurH"/>
    <property type="match status" value="1"/>
</dbReference>
<evidence type="ECO:0000256" key="8">
    <source>
        <dbReference type="HAMAP-Rule" id="MF_00139"/>
    </source>
</evidence>
<dbReference type="NCBIfam" id="TIGR00355">
    <property type="entry name" value="purH"/>
    <property type="match status" value="1"/>
</dbReference>
<dbReference type="GO" id="GO:0004643">
    <property type="term" value="F:phosphoribosylaminoimidazolecarboxamide formyltransferase activity"/>
    <property type="evidence" value="ECO:0007669"/>
    <property type="project" value="UniProtKB-EC"/>
</dbReference>
<evidence type="ECO:0000313" key="11">
    <source>
        <dbReference type="Proteomes" id="UP001494902"/>
    </source>
</evidence>
<dbReference type="GO" id="GO:0003937">
    <property type="term" value="F:IMP cyclohydrolase activity"/>
    <property type="evidence" value="ECO:0007669"/>
    <property type="project" value="UniProtKB-EC"/>
</dbReference>
<evidence type="ECO:0000259" key="9">
    <source>
        <dbReference type="PROSITE" id="PS51855"/>
    </source>
</evidence>
<evidence type="ECO:0000256" key="3">
    <source>
        <dbReference type="ARBA" id="ARBA00007667"/>
    </source>
</evidence>
<dbReference type="EMBL" id="JBEDNQ010000003">
    <property type="protein sequence ID" value="MEQ3550645.1"/>
    <property type="molecule type" value="Genomic_DNA"/>
</dbReference>
<comment type="pathway">
    <text evidence="2 8">Purine metabolism; IMP biosynthesis via de novo pathway; 5-formamido-1-(5-phospho-D-ribosyl)imidazole-4-carboxamide from 5-amino-1-(5-phospho-D-ribosyl)imidazole-4-carboxamide (10-formyl THF route): step 1/1.</text>
</comment>
<comment type="caution">
    <text evidence="10">The sequence shown here is derived from an EMBL/GenBank/DDBJ whole genome shotgun (WGS) entry which is preliminary data.</text>
</comment>
<dbReference type="InterPro" id="IPR011607">
    <property type="entry name" value="MGS-like_dom"/>
</dbReference>
<protein>
    <recommendedName>
        <fullName evidence="8">Bifunctional purine biosynthesis protein PurH</fullName>
    </recommendedName>
    <domain>
        <recommendedName>
            <fullName evidence="8">Phosphoribosylaminoimidazolecarboxamide formyltransferase</fullName>
            <ecNumber evidence="8">2.1.2.3</ecNumber>
        </recommendedName>
        <alternativeName>
            <fullName evidence="8">AICAR transformylase</fullName>
        </alternativeName>
    </domain>
    <domain>
        <recommendedName>
            <fullName evidence="8">IMP cyclohydrolase</fullName>
            <ecNumber evidence="8">3.5.4.10</ecNumber>
        </recommendedName>
        <alternativeName>
            <fullName evidence="8">ATIC</fullName>
        </alternativeName>
        <alternativeName>
            <fullName evidence="8">IMP synthase</fullName>
        </alternativeName>
        <alternativeName>
            <fullName evidence="8">Inosinicase</fullName>
        </alternativeName>
    </domain>
</protein>
<evidence type="ECO:0000313" key="10">
    <source>
        <dbReference type="EMBL" id="MEQ3550645.1"/>
    </source>
</evidence>
<comment type="similarity">
    <text evidence="3 8">Belongs to the PurH family.</text>
</comment>
<sequence>MSERRPVRRVLISVYDKTGLLDLATGLHAAGVEIVSTGSTAQRIADAGVPVTPVEEVTGFPECFDGRVKTLHPRVHAGLLADTRKPEHVAQLEQLNIAPFDLLVSNLYPFAETVASGAGRDEVVEQIDIGGPAMVRASAKNHESLAVVVDPGRYAWVLEQVAAGGFVVDDRRRLAAEAFRHTAGYDAAVATWMGEQFPSTSGDSTPEWIGAAWTRARPLRYGENPHQAAALYTDGRAAGLAGAEQLHGKEMSYNNYVDADAAWRAAHDHGDTPTVAVIKHANPCGIAVGADVAEAHRKAHATDPVSAFGGVIACNAEVDVAMAEQVAEVFTEVVVAPSYADDALEVLARKKNVRLLRIPGEVVRGGTELRPISGGMLAQQRDLVDADGDDPAAWKLVTGDPVPAATLADLAFAWRACRAVKSNAILLAHDGAAVGVGMGQVNRVDAAKLAVERAGERARGAVAASDAFFPFPDGLEVLLDAGVAAVVQPGGSVRDEQVVAACAKAGVPMYLTGTRHFAH</sequence>
<evidence type="ECO:0000256" key="4">
    <source>
        <dbReference type="ARBA" id="ARBA00022679"/>
    </source>
</evidence>
<dbReference type="CDD" id="cd01421">
    <property type="entry name" value="IMPCH"/>
    <property type="match status" value="1"/>
</dbReference>
<keyword evidence="11" id="KW-1185">Reference proteome</keyword>
<evidence type="ECO:0000256" key="7">
    <source>
        <dbReference type="ARBA" id="ARBA00023268"/>
    </source>
</evidence>
<dbReference type="RefSeq" id="WP_349297707.1">
    <property type="nucleotide sequence ID" value="NZ_JBEDNQ010000003.1"/>
</dbReference>
<feature type="domain" description="MGS-like" evidence="9">
    <location>
        <begin position="1"/>
        <end position="149"/>
    </location>
</feature>
<name>A0ABV1K835_9PSEU</name>
<dbReference type="SUPFAM" id="SSF52335">
    <property type="entry name" value="Methylglyoxal synthase-like"/>
    <property type="match status" value="1"/>
</dbReference>
<reference evidence="10 11" key="1">
    <citation type="submission" date="2024-03" db="EMBL/GenBank/DDBJ databases">
        <title>Draft genome sequence of Pseudonocardia nematodicida JCM 31783.</title>
        <authorList>
            <person name="Butdee W."/>
            <person name="Duangmal K."/>
        </authorList>
    </citation>
    <scope>NUCLEOTIDE SEQUENCE [LARGE SCALE GENOMIC DNA]</scope>
    <source>
        <strain evidence="10 11">JCM 31783</strain>
    </source>
</reference>
<dbReference type="InterPro" id="IPR002695">
    <property type="entry name" value="PurH-like"/>
</dbReference>
<keyword evidence="4 8" id="KW-0808">Transferase</keyword>
<evidence type="ECO:0000256" key="5">
    <source>
        <dbReference type="ARBA" id="ARBA00022755"/>
    </source>
</evidence>
<evidence type="ECO:0000256" key="2">
    <source>
        <dbReference type="ARBA" id="ARBA00004954"/>
    </source>
</evidence>
<dbReference type="SMART" id="SM00851">
    <property type="entry name" value="MGS"/>
    <property type="match status" value="1"/>
</dbReference>
<organism evidence="10 11">
    <name type="scientific">Pseudonocardia nematodicida</name>
    <dbReference type="NCBI Taxonomy" id="1206997"/>
    <lineage>
        <taxon>Bacteria</taxon>
        <taxon>Bacillati</taxon>
        <taxon>Actinomycetota</taxon>
        <taxon>Actinomycetes</taxon>
        <taxon>Pseudonocardiales</taxon>
        <taxon>Pseudonocardiaceae</taxon>
        <taxon>Pseudonocardia</taxon>
    </lineage>
</organism>
<evidence type="ECO:0000256" key="6">
    <source>
        <dbReference type="ARBA" id="ARBA00022801"/>
    </source>
</evidence>
<dbReference type="PANTHER" id="PTHR11692:SF0">
    <property type="entry name" value="BIFUNCTIONAL PURINE BIOSYNTHESIS PROTEIN ATIC"/>
    <property type="match status" value="1"/>
</dbReference>
<dbReference type="EC" id="2.1.2.3" evidence="8"/>
<dbReference type="PANTHER" id="PTHR11692">
    <property type="entry name" value="BIFUNCTIONAL PURINE BIOSYNTHESIS PROTEIN PURH"/>
    <property type="match status" value="1"/>
</dbReference>
<dbReference type="InterPro" id="IPR016193">
    <property type="entry name" value="Cytidine_deaminase-like"/>
</dbReference>
<comment type="catalytic activity">
    <reaction evidence="8">
        <text>(6R)-10-formyltetrahydrofolate + 5-amino-1-(5-phospho-beta-D-ribosyl)imidazole-4-carboxamide = 5-formamido-1-(5-phospho-D-ribosyl)imidazole-4-carboxamide + (6S)-5,6,7,8-tetrahydrofolate</text>
        <dbReference type="Rhea" id="RHEA:22192"/>
        <dbReference type="ChEBI" id="CHEBI:57453"/>
        <dbReference type="ChEBI" id="CHEBI:58467"/>
        <dbReference type="ChEBI" id="CHEBI:58475"/>
        <dbReference type="ChEBI" id="CHEBI:195366"/>
        <dbReference type="EC" id="2.1.2.3"/>
    </reaction>
</comment>
<dbReference type="InterPro" id="IPR024051">
    <property type="entry name" value="AICAR_Tfase_dup_dom_sf"/>
</dbReference>
<evidence type="ECO:0000256" key="1">
    <source>
        <dbReference type="ARBA" id="ARBA00004844"/>
    </source>
</evidence>
<keyword evidence="5 8" id="KW-0658">Purine biosynthesis</keyword>
<dbReference type="InterPro" id="IPR036914">
    <property type="entry name" value="MGS-like_dom_sf"/>
</dbReference>
<comment type="domain">
    <text evidence="8">The IMP cyclohydrolase activity resides in the N-terminal region.</text>
</comment>
<dbReference type="SMART" id="SM00798">
    <property type="entry name" value="AICARFT_IMPCHas"/>
    <property type="match status" value="1"/>
</dbReference>
<comment type="catalytic activity">
    <reaction evidence="8">
        <text>IMP + H2O = 5-formamido-1-(5-phospho-D-ribosyl)imidazole-4-carboxamide</text>
        <dbReference type="Rhea" id="RHEA:18445"/>
        <dbReference type="ChEBI" id="CHEBI:15377"/>
        <dbReference type="ChEBI" id="CHEBI:58053"/>
        <dbReference type="ChEBI" id="CHEBI:58467"/>
        <dbReference type="EC" id="3.5.4.10"/>
    </reaction>
</comment>